<protein>
    <submittedName>
        <fullName evidence="1">DivIVA domain-containing protein</fullName>
    </submittedName>
</protein>
<dbReference type="AlphaFoldDB" id="A0A511YVX9"/>
<evidence type="ECO:0000313" key="1">
    <source>
        <dbReference type="EMBL" id="GEN79329.1"/>
    </source>
</evidence>
<dbReference type="NCBIfam" id="TIGR03544">
    <property type="entry name" value="DivI1A_domain"/>
    <property type="match status" value="1"/>
</dbReference>
<evidence type="ECO:0000313" key="2">
    <source>
        <dbReference type="Proteomes" id="UP000321484"/>
    </source>
</evidence>
<gene>
    <name evidence="1" type="ORF">AFE02nite_10630</name>
</gene>
<proteinExistence type="predicted"/>
<accession>A0A511YVX9</accession>
<dbReference type="EMBL" id="BJYK01000001">
    <property type="protein sequence ID" value="GEN79329.1"/>
    <property type="molecule type" value="Genomic_DNA"/>
</dbReference>
<reference evidence="1 2" key="1">
    <citation type="submission" date="2019-07" db="EMBL/GenBank/DDBJ databases">
        <title>Whole genome shotgun sequence of Actinotalea fermentans NBRC 105374.</title>
        <authorList>
            <person name="Hosoyama A."/>
            <person name="Uohara A."/>
            <person name="Ohji S."/>
            <person name="Ichikawa N."/>
        </authorList>
    </citation>
    <scope>NUCLEOTIDE SEQUENCE [LARGE SCALE GENOMIC DNA]</scope>
    <source>
        <strain evidence="1 2">NBRC 105374</strain>
    </source>
</reference>
<comment type="caution">
    <text evidence="1">The sequence shown here is derived from an EMBL/GenBank/DDBJ whole genome shotgun (WGS) entry which is preliminary data.</text>
</comment>
<dbReference type="RefSeq" id="WP_261765476.1">
    <property type="nucleotide sequence ID" value="NZ_BJYK01000001.1"/>
</dbReference>
<keyword evidence="2" id="KW-1185">Reference proteome</keyword>
<dbReference type="Proteomes" id="UP000321484">
    <property type="component" value="Unassembled WGS sequence"/>
</dbReference>
<organism evidence="1 2">
    <name type="scientific">Actinotalea fermentans</name>
    <dbReference type="NCBI Taxonomy" id="43671"/>
    <lineage>
        <taxon>Bacteria</taxon>
        <taxon>Bacillati</taxon>
        <taxon>Actinomycetota</taxon>
        <taxon>Actinomycetes</taxon>
        <taxon>Micrococcales</taxon>
        <taxon>Cellulomonadaceae</taxon>
        <taxon>Actinotalea</taxon>
    </lineage>
</organism>
<dbReference type="NCBIfam" id="TIGR03543">
    <property type="entry name" value="divI1A_rptt_fam"/>
    <property type="match status" value="1"/>
</dbReference>
<dbReference type="InterPro" id="IPR019932">
    <property type="entry name" value="CHP03543"/>
</dbReference>
<dbReference type="InterPro" id="IPR019933">
    <property type="entry name" value="DivIVA_domain"/>
</dbReference>
<name>A0A511YVX9_9CELL</name>
<sequence>MTKTKMFRTVGRLRFGYDPDQVETFFTHARRAYEGDRVEPLTGADVRRAAFDVVRGGYATSSVDAALDRLERAFAARQRSEFVASHGQQAWMEHVAAQARTLYERLRRPDGERFAPARRGEQAYAAQDVDALCQRLVEYFDKGTPLTSDEIRQTTFGRAHGHGGYAEGPVDAFCERAVEVLLGVE</sequence>